<gene>
    <name evidence="2" type="ORF">GB881_11190</name>
</gene>
<dbReference type="AlphaFoldDB" id="A0A6N7EQY3"/>
<dbReference type="Proteomes" id="UP000437709">
    <property type="component" value="Unassembled WGS sequence"/>
</dbReference>
<accession>A0A6N7EQY3</accession>
<proteinExistence type="predicted"/>
<reference evidence="2 3" key="1">
    <citation type="submission" date="2019-10" db="EMBL/GenBank/DDBJ databases">
        <title>Georgenia wutianyii sp. nov. and Georgenia yuyongxinii sp. nov. isolated from plateau pika (Ochotona curzoniae) in the Qinghai-Tibet plateau of China.</title>
        <authorList>
            <person name="Tian Z."/>
        </authorList>
    </citation>
    <scope>NUCLEOTIDE SEQUENCE [LARGE SCALE GENOMIC DNA]</scope>
    <source>
        <strain evidence="2 3">JCM 19765</strain>
    </source>
</reference>
<dbReference type="Pfam" id="PF11350">
    <property type="entry name" value="DUF3152"/>
    <property type="match status" value="1"/>
</dbReference>
<feature type="domain" description="DUF3152" evidence="1">
    <location>
        <begin position="82"/>
        <end position="247"/>
    </location>
</feature>
<dbReference type="SUPFAM" id="SSF55486">
    <property type="entry name" value="Metalloproteases ('zincins'), catalytic domain"/>
    <property type="match status" value="1"/>
</dbReference>
<evidence type="ECO:0000313" key="3">
    <source>
        <dbReference type="Proteomes" id="UP000437709"/>
    </source>
</evidence>
<evidence type="ECO:0000259" key="1">
    <source>
        <dbReference type="Pfam" id="PF11350"/>
    </source>
</evidence>
<organism evidence="2 3">
    <name type="scientific">Georgenia subflava</name>
    <dbReference type="NCBI Taxonomy" id="1622177"/>
    <lineage>
        <taxon>Bacteria</taxon>
        <taxon>Bacillati</taxon>
        <taxon>Actinomycetota</taxon>
        <taxon>Actinomycetes</taxon>
        <taxon>Micrococcales</taxon>
        <taxon>Bogoriellaceae</taxon>
        <taxon>Georgenia</taxon>
    </lineage>
</organism>
<dbReference type="EMBL" id="WHPC01000042">
    <property type="protein sequence ID" value="MPV37594.1"/>
    <property type="molecule type" value="Genomic_DNA"/>
</dbReference>
<dbReference type="InterPro" id="IPR022603">
    <property type="entry name" value="DUF3152"/>
</dbReference>
<name>A0A6N7EQY3_9MICO</name>
<comment type="caution">
    <text evidence="2">The sequence shown here is derived from an EMBL/GenBank/DDBJ whole genome shotgun (WGS) entry which is preliminary data.</text>
</comment>
<protein>
    <submittedName>
        <fullName evidence="2">DUF3152 domain-containing protein</fullName>
    </submittedName>
</protein>
<evidence type="ECO:0000313" key="2">
    <source>
        <dbReference type="EMBL" id="MPV37594.1"/>
    </source>
</evidence>
<dbReference type="OrthoDB" id="9779865at2"/>
<sequence>MVGDWDGDGRDTLGVRRGAQYHLKDVIAPGPADRVVVYGRAGDTTLVGDWDGDGVDTLGVRRDPVPLAVEGLRGSGGLTSTEIPTAASGRLTTVAGAVPAPRSAAREVTVRVQVEAGLPVDGATFADVAMDTLNDRRGWGADGSVSFARGTTGQMTLVLASPATVDRLCAPLRTNGYTSCRTGSQVIINAARWAGGATAFNAAGGDIAAYRQYVVNHETGHFLGHGHVGCPGAGRLAPVMQQQTLSMGGCRPNGWPHP</sequence>
<keyword evidence="3" id="KW-1185">Reference proteome</keyword>